<sequence>MLQGLFDEDAGDGESYYQGTPTTTSKSTVERCLPPRNETKLCGLQNQGATCYLNALIQTLLFTPEFR</sequence>
<feature type="compositionally biased region" description="Polar residues" evidence="1">
    <location>
        <begin position="17"/>
        <end position="27"/>
    </location>
</feature>
<feature type="non-terminal residue" evidence="3">
    <location>
        <position position="1"/>
    </location>
</feature>
<gene>
    <name evidence="3" type="ORF">BYL167_LOCUS62622</name>
</gene>
<reference evidence="3" key="1">
    <citation type="submission" date="2021-02" db="EMBL/GenBank/DDBJ databases">
        <authorList>
            <person name="Nowell W R."/>
        </authorList>
    </citation>
    <scope>NUCLEOTIDE SEQUENCE</scope>
</reference>
<protein>
    <recommendedName>
        <fullName evidence="2">USP domain-containing protein</fullName>
    </recommendedName>
</protein>
<evidence type="ECO:0000256" key="1">
    <source>
        <dbReference type="SAM" id="MobiDB-lite"/>
    </source>
</evidence>
<dbReference type="SUPFAM" id="SSF54001">
    <property type="entry name" value="Cysteine proteinases"/>
    <property type="match status" value="1"/>
</dbReference>
<dbReference type="InterPro" id="IPR038765">
    <property type="entry name" value="Papain-like_cys_pep_sf"/>
</dbReference>
<dbReference type="Gene3D" id="3.90.70.10">
    <property type="entry name" value="Cysteine proteinases"/>
    <property type="match status" value="1"/>
</dbReference>
<proteinExistence type="predicted"/>
<dbReference type="Proteomes" id="UP000681967">
    <property type="component" value="Unassembled WGS sequence"/>
</dbReference>
<feature type="compositionally biased region" description="Acidic residues" evidence="1">
    <location>
        <begin position="1"/>
        <end position="12"/>
    </location>
</feature>
<name>A0A8S3EUI5_9BILA</name>
<dbReference type="InterPro" id="IPR001394">
    <property type="entry name" value="Peptidase_C19_UCH"/>
</dbReference>
<dbReference type="Pfam" id="PF00443">
    <property type="entry name" value="UCH"/>
    <property type="match status" value="1"/>
</dbReference>
<dbReference type="InterPro" id="IPR028889">
    <property type="entry name" value="USP"/>
</dbReference>
<evidence type="ECO:0000259" key="2">
    <source>
        <dbReference type="PROSITE" id="PS50235"/>
    </source>
</evidence>
<evidence type="ECO:0000313" key="3">
    <source>
        <dbReference type="EMBL" id="CAF5086794.1"/>
    </source>
</evidence>
<dbReference type="EMBL" id="CAJOBH010234946">
    <property type="protein sequence ID" value="CAF5086794.1"/>
    <property type="molecule type" value="Genomic_DNA"/>
</dbReference>
<dbReference type="InterPro" id="IPR018200">
    <property type="entry name" value="USP_CS"/>
</dbReference>
<comment type="caution">
    <text evidence="3">The sequence shown here is derived from an EMBL/GenBank/DDBJ whole genome shotgun (WGS) entry which is preliminary data.</text>
</comment>
<evidence type="ECO:0000313" key="4">
    <source>
        <dbReference type="Proteomes" id="UP000681967"/>
    </source>
</evidence>
<dbReference type="PROSITE" id="PS00972">
    <property type="entry name" value="USP_1"/>
    <property type="match status" value="1"/>
</dbReference>
<feature type="region of interest" description="Disordered" evidence="1">
    <location>
        <begin position="1"/>
        <end position="30"/>
    </location>
</feature>
<dbReference type="GO" id="GO:0004843">
    <property type="term" value="F:cysteine-type deubiquitinase activity"/>
    <property type="evidence" value="ECO:0007669"/>
    <property type="project" value="InterPro"/>
</dbReference>
<dbReference type="AlphaFoldDB" id="A0A8S3EUI5"/>
<accession>A0A8S3EUI5</accession>
<feature type="domain" description="USP" evidence="2">
    <location>
        <begin position="42"/>
        <end position="67"/>
    </location>
</feature>
<organism evidence="3 4">
    <name type="scientific">Rotaria magnacalcarata</name>
    <dbReference type="NCBI Taxonomy" id="392030"/>
    <lineage>
        <taxon>Eukaryota</taxon>
        <taxon>Metazoa</taxon>
        <taxon>Spiralia</taxon>
        <taxon>Gnathifera</taxon>
        <taxon>Rotifera</taxon>
        <taxon>Eurotatoria</taxon>
        <taxon>Bdelloidea</taxon>
        <taxon>Philodinida</taxon>
        <taxon>Philodinidae</taxon>
        <taxon>Rotaria</taxon>
    </lineage>
</organism>
<dbReference type="GO" id="GO:0016579">
    <property type="term" value="P:protein deubiquitination"/>
    <property type="evidence" value="ECO:0007669"/>
    <property type="project" value="InterPro"/>
</dbReference>
<dbReference type="PROSITE" id="PS50235">
    <property type="entry name" value="USP_3"/>
    <property type="match status" value="1"/>
</dbReference>